<gene>
    <name evidence="1" type="ORF">BDP27DRAFT_1430805</name>
</gene>
<keyword evidence="2" id="KW-1185">Reference proteome</keyword>
<evidence type="ECO:0000313" key="2">
    <source>
        <dbReference type="Proteomes" id="UP000772434"/>
    </source>
</evidence>
<accession>A0A9P5PCS2</accession>
<comment type="caution">
    <text evidence="1">The sequence shown here is derived from an EMBL/GenBank/DDBJ whole genome shotgun (WGS) entry which is preliminary data.</text>
</comment>
<dbReference type="Proteomes" id="UP000772434">
    <property type="component" value="Unassembled WGS sequence"/>
</dbReference>
<dbReference type="OrthoDB" id="341353at2759"/>
<evidence type="ECO:0000313" key="1">
    <source>
        <dbReference type="EMBL" id="KAF9059825.1"/>
    </source>
</evidence>
<organism evidence="1 2">
    <name type="scientific">Rhodocollybia butyracea</name>
    <dbReference type="NCBI Taxonomy" id="206335"/>
    <lineage>
        <taxon>Eukaryota</taxon>
        <taxon>Fungi</taxon>
        <taxon>Dikarya</taxon>
        <taxon>Basidiomycota</taxon>
        <taxon>Agaricomycotina</taxon>
        <taxon>Agaricomycetes</taxon>
        <taxon>Agaricomycetidae</taxon>
        <taxon>Agaricales</taxon>
        <taxon>Marasmiineae</taxon>
        <taxon>Omphalotaceae</taxon>
        <taxon>Rhodocollybia</taxon>
    </lineage>
</organism>
<dbReference type="AlphaFoldDB" id="A0A9P5PCS2"/>
<name>A0A9P5PCS2_9AGAR</name>
<protein>
    <submittedName>
        <fullName evidence="1">Uncharacterized protein</fullName>
    </submittedName>
</protein>
<sequence>MALASAPFVWNYLTVRDDVSVVRAFPDLAVGSSRFFQVFVHMNDLSVSTVHHRDQILDLATGWF</sequence>
<reference evidence="1" key="1">
    <citation type="submission" date="2020-11" db="EMBL/GenBank/DDBJ databases">
        <authorList>
            <consortium name="DOE Joint Genome Institute"/>
            <person name="Ahrendt S."/>
            <person name="Riley R."/>
            <person name="Andreopoulos W."/>
            <person name="Labutti K."/>
            <person name="Pangilinan J."/>
            <person name="Ruiz-Duenas F.J."/>
            <person name="Barrasa J.M."/>
            <person name="Sanchez-Garcia M."/>
            <person name="Camarero S."/>
            <person name="Miyauchi S."/>
            <person name="Serrano A."/>
            <person name="Linde D."/>
            <person name="Babiker R."/>
            <person name="Drula E."/>
            <person name="Ayuso-Fernandez I."/>
            <person name="Pacheco R."/>
            <person name="Padilla G."/>
            <person name="Ferreira P."/>
            <person name="Barriuso J."/>
            <person name="Kellner H."/>
            <person name="Castanera R."/>
            <person name="Alfaro M."/>
            <person name="Ramirez L."/>
            <person name="Pisabarro A.G."/>
            <person name="Kuo A."/>
            <person name="Tritt A."/>
            <person name="Lipzen A."/>
            <person name="He G."/>
            <person name="Yan M."/>
            <person name="Ng V."/>
            <person name="Cullen D."/>
            <person name="Martin F."/>
            <person name="Rosso M.-N."/>
            <person name="Henrissat B."/>
            <person name="Hibbett D."/>
            <person name="Martinez A.T."/>
            <person name="Grigoriev I.V."/>
        </authorList>
    </citation>
    <scope>NUCLEOTIDE SEQUENCE</scope>
    <source>
        <strain evidence="1">AH 40177</strain>
    </source>
</reference>
<proteinExistence type="predicted"/>
<dbReference type="EMBL" id="JADNRY010000276">
    <property type="protein sequence ID" value="KAF9059825.1"/>
    <property type="molecule type" value="Genomic_DNA"/>
</dbReference>